<organism evidence="1">
    <name type="scientific">Rhodotorula toruloides</name>
    <name type="common">Yeast</name>
    <name type="synonym">Rhodosporidium toruloides</name>
    <dbReference type="NCBI Taxonomy" id="5286"/>
    <lineage>
        <taxon>Eukaryota</taxon>
        <taxon>Fungi</taxon>
        <taxon>Dikarya</taxon>
        <taxon>Basidiomycota</taxon>
        <taxon>Pucciniomycotina</taxon>
        <taxon>Microbotryomycetes</taxon>
        <taxon>Sporidiobolales</taxon>
        <taxon>Sporidiobolaceae</taxon>
        <taxon>Rhodotorula</taxon>
    </lineage>
</organism>
<proteinExistence type="predicted"/>
<dbReference type="EMBL" id="LK052951">
    <property type="protein sequence ID" value="CDR48209.1"/>
    <property type="molecule type" value="Genomic_DNA"/>
</dbReference>
<sequence length="400" mass="45698">MDKLPHELLSVILTTAAATIPLARTKDSADEPSSSPRPRTTWLANLSLVSRRFHTVVQSIMFDNIAVTTEKQLRLLAAHLEQNPSLAAKPISLVIRATDSAQSKHAAKAWRKAILRFGRCRPNVRRLEVYGRDDREKFGYFDLSWLESIQSSLEELIVSHIWFAHHESLDNLRLTALRRFTAADYWYDSPPPPHDPFDSRPPRVYRQVGIPKFRRFLRCMPAIESLELLDNDEDAPAVHDMSLEEGPPTLPDITSLTVEAEALTTLLRKQHPHALSPFLLGGSTIQHLTTLYTSGPPLHLATREYNLFERLFYGLPPLRSLTFVNMAASHMRDFDQRMRKLLEQAQAEGYALDLEFRVVSPEMWVPEWDDLARDGWTTPKCHPGQTPRERLLVYCGPREA</sequence>
<dbReference type="OrthoDB" id="10433974at2759"/>
<reference evidence="1" key="1">
    <citation type="journal article" date="2014" name="Genome Announc.">
        <title>Draft genome sequence of Rhodosporidium toruloides CECT1137, an oleaginous yeast of biotechnological interest.</title>
        <authorList>
            <person name="Morin N."/>
            <person name="Calcas X."/>
            <person name="Devillers H."/>
            <person name="Durrens P."/>
            <person name="Sherman D.J."/>
            <person name="Nicaud J.-M."/>
            <person name="Neuveglise C."/>
        </authorList>
    </citation>
    <scope>NUCLEOTIDE SEQUENCE</scope>
    <source>
        <strain evidence="1">CECT1137</strain>
    </source>
</reference>
<gene>
    <name evidence="1" type="ORF">RHTO0S_16e03598g</name>
</gene>
<accession>A0A061BDZ8</accession>
<protein>
    <submittedName>
        <fullName evidence="1">RHTO0S16e03598g1_1</fullName>
    </submittedName>
</protein>
<name>A0A061BDZ8_RHOTO</name>
<evidence type="ECO:0000313" key="1">
    <source>
        <dbReference type="EMBL" id="CDR48209.1"/>
    </source>
</evidence>
<dbReference type="AlphaFoldDB" id="A0A061BDZ8"/>